<protein>
    <submittedName>
        <fullName evidence="2">DUF4360 domain-containing protein</fullName>
    </submittedName>
</protein>
<dbReference type="AlphaFoldDB" id="A0AA95H146"/>
<feature type="signal peptide" evidence="1">
    <location>
        <begin position="1"/>
        <end position="23"/>
    </location>
</feature>
<dbReference type="PANTHER" id="PTHR38847:SF1">
    <property type="entry name" value="PSEUDOURIDINE SYNTHASE RSUA_RLUA-LIKE DOMAIN-CONTAINING PROTEIN"/>
    <property type="match status" value="1"/>
</dbReference>
<sequence>MKRILPLILAAGCALGMTAIAHAQTAPVESGTVDYAGTGCPGGTANVSHTTNDKNAAIGLLFDNFTVRNERKNCAITIPLKVAAGYQVAIPELTLKGHVAANTQARLSIDTFFAGQSTTAVTRNIQGNGNFAEAFNTSSNASHWSTCGDSVNLRLNVALIAQGTGEASLNTLEFDNQPPLSLVSYRACQR</sequence>
<dbReference type="PANTHER" id="PTHR38847">
    <property type="match status" value="1"/>
</dbReference>
<reference evidence="2" key="1">
    <citation type="journal article" date="2023" name="Int. J. Mol. Sci.">
        <title>Metagenomics Revealed a New Genus 'Candidatus Thiocaldithrix dubininis' gen. nov., sp. nov. and a New Species 'Candidatus Thiothrix putei' sp. nov. in the Family Thiotrichaceae, Some Members of Which Have Traits of Both Na+- and H+-Motive Energetics.</title>
        <authorList>
            <person name="Ravin N.V."/>
            <person name="Muntyan M.S."/>
            <person name="Smolyakov D.D."/>
            <person name="Rudenko T.S."/>
            <person name="Beletsky A.V."/>
            <person name="Mardanov A.V."/>
            <person name="Grabovich M.Y."/>
        </authorList>
    </citation>
    <scope>NUCLEOTIDE SEQUENCE</scope>
    <source>
        <strain evidence="2">GKL-01</strain>
    </source>
</reference>
<accession>A0AA95H146</accession>
<name>A0AA95H146_9GAMM</name>
<evidence type="ECO:0000256" key="1">
    <source>
        <dbReference type="SAM" id="SignalP"/>
    </source>
</evidence>
<evidence type="ECO:0000313" key="2">
    <source>
        <dbReference type="EMBL" id="WGZ89542.1"/>
    </source>
</evidence>
<organism evidence="2">
    <name type="scientific">Candidatus Thiocaldithrix dubininis</name>
    <dbReference type="NCBI Taxonomy" id="3080823"/>
    <lineage>
        <taxon>Bacteria</taxon>
        <taxon>Pseudomonadati</taxon>
        <taxon>Pseudomonadota</taxon>
        <taxon>Gammaproteobacteria</taxon>
        <taxon>Thiotrichales</taxon>
        <taxon>Thiotrichaceae</taxon>
        <taxon>Candidatus Thiocaldithrix</taxon>
    </lineage>
</organism>
<gene>
    <name evidence="2" type="ORF">QJT80_08465</name>
</gene>
<dbReference type="InterPro" id="IPR025649">
    <property type="entry name" value="DUF4360"/>
</dbReference>
<dbReference type="Pfam" id="PF14273">
    <property type="entry name" value="DUF4360"/>
    <property type="match status" value="1"/>
</dbReference>
<reference evidence="2" key="2">
    <citation type="submission" date="2023-04" db="EMBL/GenBank/DDBJ databases">
        <authorList>
            <person name="Beletskiy A.V."/>
            <person name="Mardanov A.V."/>
            <person name="Ravin N.V."/>
        </authorList>
    </citation>
    <scope>NUCLEOTIDE SEQUENCE</scope>
    <source>
        <strain evidence="2">GKL-01</strain>
    </source>
</reference>
<keyword evidence="1" id="KW-0732">Signal</keyword>
<feature type="chain" id="PRO_5041729609" evidence="1">
    <location>
        <begin position="24"/>
        <end position="190"/>
    </location>
</feature>
<dbReference type="EMBL" id="CP124755">
    <property type="protein sequence ID" value="WGZ89542.1"/>
    <property type="molecule type" value="Genomic_DNA"/>
</dbReference>
<proteinExistence type="predicted"/>
<dbReference type="Proteomes" id="UP001300672">
    <property type="component" value="Chromosome"/>
</dbReference>
<dbReference type="KEGG" id="tdu:QJT80_08465"/>